<accession>A0A1B6LNE9</accession>
<name>A0A1B6LNE9_9HEMI</name>
<proteinExistence type="predicted"/>
<evidence type="ECO:0000313" key="2">
    <source>
        <dbReference type="EMBL" id="JAT25280.1"/>
    </source>
</evidence>
<feature type="transmembrane region" description="Helical" evidence="1">
    <location>
        <begin position="93"/>
        <end position="115"/>
    </location>
</feature>
<keyword evidence="1" id="KW-0472">Membrane</keyword>
<organism evidence="2">
    <name type="scientific">Graphocephala atropunctata</name>
    <dbReference type="NCBI Taxonomy" id="36148"/>
    <lineage>
        <taxon>Eukaryota</taxon>
        <taxon>Metazoa</taxon>
        <taxon>Ecdysozoa</taxon>
        <taxon>Arthropoda</taxon>
        <taxon>Hexapoda</taxon>
        <taxon>Insecta</taxon>
        <taxon>Pterygota</taxon>
        <taxon>Neoptera</taxon>
        <taxon>Paraneoptera</taxon>
        <taxon>Hemiptera</taxon>
        <taxon>Auchenorrhyncha</taxon>
        <taxon>Membracoidea</taxon>
        <taxon>Cicadellidae</taxon>
        <taxon>Cicadellinae</taxon>
        <taxon>Cicadellini</taxon>
        <taxon>Graphocephala</taxon>
    </lineage>
</organism>
<keyword evidence="1" id="KW-1133">Transmembrane helix</keyword>
<protein>
    <submittedName>
        <fullName evidence="2">Uncharacterized protein</fullName>
    </submittedName>
</protein>
<gene>
    <name evidence="2" type="ORF">g.8320</name>
</gene>
<dbReference type="EMBL" id="GEBQ01014697">
    <property type="protein sequence ID" value="JAT25280.1"/>
    <property type="molecule type" value="Transcribed_RNA"/>
</dbReference>
<reference evidence="2" key="1">
    <citation type="submission" date="2015-11" db="EMBL/GenBank/DDBJ databases">
        <title>De novo transcriptome assembly of four potential Pierce s Disease insect vectors from Arizona vineyards.</title>
        <authorList>
            <person name="Tassone E.E."/>
        </authorList>
    </citation>
    <scope>NUCLEOTIDE SEQUENCE</scope>
</reference>
<dbReference type="AlphaFoldDB" id="A0A1B6LNE9"/>
<evidence type="ECO:0000256" key="1">
    <source>
        <dbReference type="SAM" id="Phobius"/>
    </source>
</evidence>
<keyword evidence="1" id="KW-0812">Transmembrane</keyword>
<sequence>MLVTEIVETRLTDGSESRNLLISEKSVRKIQVKKADEENILISLDDGSEQTSRSFTLVLATEEDDGSIQRKNVGSGQLRFRREVKNWWTPRRILILIQVLIFFISLTMLFNILLFSKSSKSSGKGCIVDCECVEKLRDKKQFLKYYLSWLLQIVQDSPKDQLGIEMVYKSGAAVSPNNLSSIDFVVFSNGKNGSGTVFFKI</sequence>